<dbReference type="Proteomes" id="UP001341840">
    <property type="component" value="Unassembled WGS sequence"/>
</dbReference>
<reference evidence="2 3" key="1">
    <citation type="journal article" date="2023" name="Plants (Basel)">
        <title>Bridging the Gap: Combining Genomics and Transcriptomics Approaches to Understand Stylosanthes scabra, an Orphan Legume from the Brazilian Caatinga.</title>
        <authorList>
            <person name="Ferreira-Neto J.R.C."/>
            <person name="da Silva M.D."/>
            <person name="Binneck E."/>
            <person name="de Melo N.F."/>
            <person name="da Silva R.H."/>
            <person name="de Melo A.L.T.M."/>
            <person name="Pandolfi V."/>
            <person name="Bustamante F.O."/>
            <person name="Brasileiro-Vidal A.C."/>
            <person name="Benko-Iseppon A.M."/>
        </authorList>
    </citation>
    <scope>NUCLEOTIDE SEQUENCE [LARGE SCALE GENOMIC DNA]</scope>
    <source>
        <tissue evidence="2">Leaves</tissue>
    </source>
</reference>
<sequence>MHLSDYCESWHTKERKSPPPPLPQEPAPRRIRTEGGAKPFKFIKIGGELWSVRDAVFLRAVKIPFTEDAIRRHLGIRIDLPYPGVDDAFEGVVKVYKEGNLNMTDVFGVIGREDTNWADDPAVDTIPNPLDHAILNAHASA</sequence>
<protein>
    <submittedName>
        <fullName evidence="2">Uncharacterized protein</fullName>
    </submittedName>
</protein>
<feature type="compositionally biased region" description="Basic and acidic residues" evidence="1">
    <location>
        <begin position="8"/>
        <end position="17"/>
    </location>
</feature>
<organism evidence="2 3">
    <name type="scientific">Stylosanthes scabra</name>
    <dbReference type="NCBI Taxonomy" id="79078"/>
    <lineage>
        <taxon>Eukaryota</taxon>
        <taxon>Viridiplantae</taxon>
        <taxon>Streptophyta</taxon>
        <taxon>Embryophyta</taxon>
        <taxon>Tracheophyta</taxon>
        <taxon>Spermatophyta</taxon>
        <taxon>Magnoliopsida</taxon>
        <taxon>eudicotyledons</taxon>
        <taxon>Gunneridae</taxon>
        <taxon>Pentapetalae</taxon>
        <taxon>rosids</taxon>
        <taxon>fabids</taxon>
        <taxon>Fabales</taxon>
        <taxon>Fabaceae</taxon>
        <taxon>Papilionoideae</taxon>
        <taxon>50 kb inversion clade</taxon>
        <taxon>dalbergioids sensu lato</taxon>
        <taxon>Dalbergieae</taxon>
        <taxon>Pterocarpus clade</taxon>
        <taxon>Stylosanthes</taxon>
    </lineage>
</organism>
<accession>A0ABU6RMI8</accession>
<comment type="caution">
    <text evidence="2">The sequence shown here is derived from an EMBL/GenBank/DDBJ whole genome shotgun (WGS) entry which is preliminary data.</text>
</comment>
<evidence type="ECO:0000256" key="1">
    <source>
        <dbReference type="SAM" id="MobiDB-lite"/>
    </source>
</evidence>
<feature type="region of interest" description="Disordered" evidence="1">
    <location>
        <begin position="1"/>
        <end position="33"/>
    </location>
</feature>
<proteinExistence type="predicted"/>
<evidence type="ECO:0000313" key="2">
    <source>
        <dbReference type="EMBL" id="MED6125217.1"/>
    </source>
</evidence>
<dbReference type="EMBL" id="JASCZI010030889">
    <property type="protein sequence ID" value="MED6125217.1"/>
    <property type="molecule type" value="Genomic_DNA"/>
</dbReference>
<keyword evidence="3" id="KW-1185">Reference proteome</keyword>
<evidence type="ECO:0000313" key="3">
    <source>
        <dbReference type="Proteomes" id="UP001341840"/>
    </source>
</evidence>
<gene>
    <name evidence="2" type="ORF">PIB30_066569</name>
</gene>
<name>A0ABU6RMI8_9FABA</name>